<keyword evidence="2" id="KW-1185">Reference proteome</keyword>
<name>A0AA36KAA9_ACINO</name>
<organism evidence="1 2">
    <name type="scientific">Acinetobacter nosocomialis 28F</name>
    <dbReference type="NCBI Taxonomy" id="1147131"/>
    <lineage>
        <taxon>Bacteria</taxon>
        <taxon>Pseudomonadati</taxon>
        <taxon>Pseudomonadota</taxon>
        <taxon>Gammaproteobacteria</taxon>
        <taxon>Moraxellales</taxon>
        <taxon>Moraxellaceae</taxon>
        <taxon>Acinetobacter</taxon>
        <taxon>Acinetobacter calcoaceticus/baumannii complex</taxon>
    </lineage>
</organism>
<accession>A0AA36KAA9</accession>
<evidence type="ECO:0000313" key="2">
    <source>
        <dbReference type="Proteomes" id="UP000019193"/>
    </source>
</evidence>
<comment type="caution">
    <text evidence="1">The sequence shown here is derived from an EMBL/GenBank/DDBJ whole genome shotgun (WGS) entry which is preliminary data.</text>
</comment>
<dbReference type="EMBL" id="CBSD020000030">
    <property type="protein sequence ID" value="CDG74378.1"/>
    <property type="molecule type" value="Genomic_DNA"/>
</dbReference>
<reference evidence="1 2" key="1">
    <citation type="submission" date="2013-06" db="EMBL/GenBank/DDBJ databases">
        <title>Comparative analysis of genomes of multi-drug Acinetobacter sp. from Colombian Hospitals.</title>
        <authorList>
            <person name="Barreto-Hernandez E."/>
            <person name="Gonzalez E.B."/>
            <person name="Cepeda L.A."/>
            <person name="Valenzuela E.M."/>
            <person name="Falquet L."/>
            <person name="Reguero M.T."/>
            <person name="Mantilla R."/>
        </authorList>
    </citation>
    <scope>NUCLEOTIDE SEQUENCE [LARGE SCALE GENOMIC DNA]</scope>
    <source>
        <strain evidence="1 2">28F</strain>
    </source>
</reference>
<evidence type="ECO:0000313" key="1">
    <source>
        <dbReference type="EMBL" id="CDG74378.1"/>
    </source>
</evidence>
<dbReference type="AlphaFoldDB" id="A0AA36KAA9"/>
<protein>
    <submittedName>
        <fullName evidence="1">Uncharacterized protein</fullName>
    </submittedName>
</protein>
<dbReference type="Proteomes" id="UP000019193">
    <property type="component" value="Unassembled WGS sequence"/>
</dbReference>
<proteinExistence type="predicted"/>
<sequence>MRQQLLAFVDPFPIAKNITGCLLSTPMMHNVKLVKMTLLTQQVFKTMGRHTT</sequence>
<gene>
    <name evidence="1" type="ORF">ANICBIBUN_12875</name>
</gene>